<evidence type="ECO:0000313" key="2">
    <source>
        <dbReference type="Proteomes" id="UP000308600"/>
    </source>
</evidence>
<accession>A0ACD3B9M6</accession>
<dbReference type="Proteomes" id="UP000308600">
    <property type="component" value="Unassembled WGS sequence"/>
</dbReference>
<protein>
    <submittedName>
        <fullName evidence="1">Uncharacterized protein</fullName>
    </submittedName>
</protein>
<organism evidence="1 2">
    <name type="scientific">Pluteus cervinus</name>
    <dbReference type="NCBI Taxonomy" id="181527"/>
    <lineage>
        <taxon>Eukaryota</taxon>
        <taxon>Fungi</taxon>
        <taxon>Dikarya</taxon>
        <taxon>Basidiomycota</taxon>
        <taxon>Agaricomycotina</taxon>
        <taxon>Agaricomycetes</taxon>
        <taxon>Agaricomycetidae</taxon>
        <taxon>Agaricales</taxon>
        <taxon>Pluteineae</taxon>
        <taxon>Pluteaceae</taxon>
        <taxon>Pluteus</taxon>
    </lineage>
</organism>
<evidence type="ECO:0000313" key="1">
    <source>
        <dbReference type="EMBL" id="TFK74803.1"/>
    </source>
</evidence>
<reference evidence="1 2" key="1">
    <citation type="journal article" date="2019" name="Nat. Ecol. Evol.">
        <title>Megaphylogeny resolves global patterns of mushroom evolution.</title>
        <authorList>
            <person name="Varga T."/>
            <person name="Krizsan K."/>
            <person name="Foldi C."/>
            <person name="Dima B."/>
            <person name="Sanchez-Garcia M."/>
            <person name="Sanchez-Ramirez S."/>
            <person name="Szollosi G.J."/>
            <person name="Szarkandi J.G."/>
            <person name="Papp V."/>
            <person name="Albert L."/>
            <person name="Andreopoulos W."/>
            <person name="Angelini C."/>
            <person name="Antonin V."/>
            <person name="Barry K.W."/>
            <person name="Bougher N.L."/>
            <person name="Buchanan P."/>
            <person name="Buyck B."/>
            <person name="Bense V."/>
            <person name="Catcheside P."/>
            <person name="Chovatia M."/>
            <person name="Cooper J."/>
            <person name="Damon W."/>
            <person name="Desjardin D."/>
            <person name="Finy P."/>
            <person name="Geml J."/>
            <person name="Haridas S."/>
            <person name="Hughes K."/>
            <person name="Justo A."/>
            <person name="Karasinski D."/>
            <person name="Kautmanova I."/>
            <person name="Kiss B."/>
            <person name="Kocsube S."/>
            <person name="Kotiranta H."/>
            <person name="LaButti K.M."/>
            <person name="Lechner B.E."/>
            <person name="Liimatainen K."/>
            <person name="Lipzen A."/>
            <person name="Lukacs Z."/>
            <person name="Mihaltcheva S."/>
            <person name="Morgado L.N."/>
            <person name="Niskanen T."/>
            <person name="Noordeloos M.E."/>
            <person name="Ohm R.A."/>
            <person name="Ortiz-Santana B."/>
            <person name="Ovrebo C."/>
            <person name="Racz N."/>
            <person name="Riley R."/>
            <person name="Savchenko A."/>
            <person name="Shiryaev A."/>
            <person name="Soop K."/>
            <person name="Spirin V."/>
            <person name="Szebenyi C."/>
            <person name="Tomsovsky M."/>
            <person name="Tulloss R.E."/>
            <person name="Uehling J."/>
            <person name="Grigoriev I.V."/>
            <person name="Vagvolgyi C."/>
            <person name="Papp T."/>
            <person name="Martin F.M."/>
            <person name="Miettinen O."/>
            <person name="Hibbett D.S."/>
            <person name="Nagy L.G."/>
        </authorList>
    </citation>
    <scope>NUCLEOTIDE SEQUENCE [LARGE SCALE GENOMIC DNA]</scope>
    <source>
        <strain evidence="1 2">NL-1719</strain>
    </source>
</reference>
<sequence length="93" mass="10960">MNPTDSWCFRRQLSPKNLVLNFFKASLHQFIATFSAFLYHIPLVGVLSSRLAWDYHVYCFLIFLKSVGSTHPTRWIDDTFCNWAFDRFALSPH</sequence>
<dbReference type="EMBL" id="ML208266">
    <property type="protein sequence ID" value="TFK74803.1"/>
    <property type="molecule type" value="Genomic_DNA"/>
</dbReference>
<name>A0ACD3B9M6_9AGAR</name>
<proteinExistence type="predicted"/>
<gene>
    <name evidence="1" type="ORF">BDN72DRAFT_633251</name>
</gene>
<keyword evidence="2" id="KW-1185">Reference proteome</keyword>